<dbReference type="InterPro" id="IPR006626">
    <property type="entry name" value="PbH1"/>
</dbReference>
<protein>
    <submittedName>
        <fullName evidence="2">Right-handed parallel beta-helix repeat-containing protein</fullName>
    </submittedName>
</protein>
<organism evidence="2 3">
    <name type="scientific">Zhongshania borealis</name>
    <dbReference type="NCBI Taxonomy" id="889488"/>
    <lineage>
        <taxon>Bacteria</taxon>
        <taxon>Pseudomonadati</taxon>
        <taxon>Pseudomonadota</taxon>
        <taxon>Gammaproteobacteria</taxon>
        <taxon>Cellvibrionales</taxon>
        <taxon>Spongiibacteraceae</taxon>
        <taxon>Zhongshania</taxon>
    </lineage>
</organism>
<evidence type="ECO:0000259" key="1">
    <source>
        <dbReference type="Pfam" id="PF13229"/>
    </source>
</evidence>
<evidence type="ECO:0000313" key="2">
    <source>
        <dbReference type="EMBL" id="GAA4103966.1"/>
    </source>
</evidence>
<reference evidence="3" key="1">
    <citation type="journal article" date="2019" name="Int. J. Syst. Evol. Microbiol.">
        <title>The Global Catalogue of Microorganisms (GCM) 10K type strain sequencing project: providing services to taxonomists for standard genome sequencing and annotation.</title>
        <authorList>
            <consortium name="The Broad Institute Genomics Platform"/>
            <consortium name="The Broad Institute Genome Sequencing Center for Infectious Disease"/>
            <person name="Wu L."/>
            <person name="Ma J."/>
        </authorList>
    </citation>
    <scope>NUCLEOTIDE SEQUENCE [LARGE SCALE GENOMIC DNA]</scope>
    <source>
        <strain evidence="3">JCM 17304</strain>
    </source>
</reference>
<proteinExistence type="predicted"/>
<name>A0ABP7X4E3_9GAMM</name>
<sequence>MSAMPVIGDPALLGTNKADFYVAVNGNDTNLGTSVDAPFATLKRARDAVREKRKNFPDKNILVLIRGGRYQLDETVVFGLVDSGSDAASITYSAYPNEKPVFSAAKEITGWRKASHEVLNVDVPAAAKSKLIVADVSNNFKTLFDNQGMLPRARSERFIPIKDGKKTQLSFPKGAMKSWSNMSDVELFVRPHHAWIMNILPMKSVDEKKSIANTRLKSTYAMNKLHFLPNTKNCWVENIFEALNEPGNWVLDSKAKKVYLWPRSDSAIYAPQLQELVRIEGLIDKQGPVDTPVKNIHFFGLSFMHGERHTLTDEDAGVQHEWEMQDKNHAMFRLRGTENCSVSGCHFSQCGGSALRVDLHGINNRITNNLLEYIGSTGIFLCGYGPGTKDVNKNNVISNNYIHHTGRIYAHGSGILVWQSGDNKITNNLIHNTPYTGLIISGYMSHFFAKGDGRELTRTVRWHDLGGSKRKMTREQAMPYLHSRNNLIAYNEIHHAMEELGDGNAIYIRGAGKNNVIKGNYVHHLVAPMIMQAAIRTDGGQTDTLITENIIYKCTSQGILLKLNNRAENNYIVDIIAPPRGYYMSLREGPMTGASIKNNIFYSTTDICTFIDELPPGKEGSSEDRRGRELARAVDTNCNGNIYFCKAKENIAIDHLADHRKLGIDRNSIAADPMFVDVSKGNFNLKDSSPAFALGIKQIDMSKIGLQTS</sequence>
<dbReference type="Proteomes" id="UP001500392">
    <property type="component" value="Unassembled WGS sequence"/>
</dbReference>
<dbReference type="InterPro" id="IPR012334">
    <property type="entry name" value="Pectin_lyas_fold"/>
</dbReference>
<dbReference type="Pfam" id="PF13229">
    <property type="entry name" value="Beta_helix"/>
    <property type="match status" value="2"/>
</dbReference>
<dbReference type="SMART" id="SM00710">
    <property type="entry name" value="PbH1"/>
    <property type="match status" value="8"/>
</dbReference>
<dbReference type="InterPro" id="IPR011050">
    <property type="entry name" value="Pectin_lyase_fold/virulence"/>
</dbReference>
<dbReference type="EMBL" id="BAABDM010000009">
    <property type="protein sequence ID" value="GAA4103966.1"/>
    <property type="molecule type" value="Genomic_DNA"/>
</dbReference>
<dbReference type="Gene3D" id="2.160.20.10">
    <property type="entry name" value="Single-stranded right-handed beta-helix, Pectin lyase-like"/>
    <property type="match status" value="3"/>
</dbReference>
<dbReference type="PANTHER" id="PTHR36453:SF1">
    <property type="entry name" value="RIGHT HANDED BETA HELIX DOMAIN-CONTAINING PROTEIN"/>
    <property type="match status" value="1"/>
</dbReference>
<keyword evidence="3" id="KW-1185">Reference proteome</keyword>
<evidence type="ECO:0000313" key="3">
    <source>
        <dbReference type="Proteomes" id="UP001500392"/>
    </source>
</evidence>
<comment type="caution">
    <text evidence="2">The sequence shown here is derived from an EMBL/GenBank/DDBJ whole genome shotgun (WGS) entry which is preliminary data.</text>
</comment>
<accession>A0ABP7X4E3</accession>
<dbReference type="SUPFAM" id="SSF51126">
    <property type="entry name" value="Pectin lyase-like"/>
    <property type="match status" value="2"/>
</dbReference>
<dbReference type="RefSeq" id="WP_344938097.1">
    <property type="nucleotide sequence ID" value="NZ_BAABDM010000009.1"/>
</dbReference>
<feature type="domain" description="Right handed beta helix" evidence="1">
    <location>
        <begin position="328"/>
        <end position="445"/>
    </location>
</feature>
<feature type="domain" description="Right handed beta helix" evidence="1">
    <location>
        <begin position="482"/>
        <end position="603"/>
    </location>
</feature>
<dbReference type="PANTHER" id="PTHR36453">
    <property type="entry name" value="SECRETED PROTEIN-RELATED"/>
    <property type="match status" value="1"/>
</dbReference>
<dbReference type="InterPro" id="IPR039448">
    <property type="entry name" value="Beta_helix"/>
</dbReference>
<gene>
    <name evidence="2" type="ORF">GCM10022414_32630</name>
</gene>